<evidence type="ECO:0000313" key="1">
    <source>
        <dbReference type="EMBL" id="EST44139.1"/>
    </source>
</evidence>
<name>V6LTM5_9EUKA</name>
<gene>
    <name evidence="1" type="ORF">SS50377_16040</name>
    <name evidence="2" type="ORF">SS50377_23837</name>
</gene>
<organism evidence="1">
    <name type="scientific">Spironucleus salmonicida</name>
    <dbReference type="NCBI Taxonomy" id="348837"/>
    <lineage>
        <taxon>Eukaryota</taxon>
        <taxon>Metamonada</taxon>
        <taxon>Diplomonadida</taxon>
        <taxon>Hexamitidae</taxon>
        <taxon>Hexamitinae</taxon>
        <taxon>Spironucleus</taxon>
    </lineage>
</organism>
<accession>V6LTM5</accession>
<evidence type="ECO:0000313" key="3">
    <source>
        <dbReference type="Proteomes" id="UP000018208"/>
    </source>
</evidence>
<evidence type="ECO:0000313" key="2">
    <source>
        <dbReference type="EMBL" id="KAH0573902.1"/>
    </source>
</evidence>
<reference evidence="2" key="2">
    <citation type="submission" date="2020-12" db="EMBL/GenBank/DDBJ databases">
        <title>New Spironucleus salmonicida genome in near-complete chromosomes.</title>
        <authorList>
            <person name="Xu F."/>
            <person name="Kurt Z."/>
            <person name="Jimenez-Gonzalez A."/>
            <person name="Astvaldsson A."/>
            <person name="Andersson J.O."/>
            <person name="Svard S.G."/>
        </authorList>
    </citation>
    <scope>NUCLEOTIDE SEQUENCE</scope>
    <source>
        <strain evidence="2">ATCC 50377</strain>
    </source>
</reference>
<keyword evidence="3" id="KW-1185">Reference proteome</keyword>
<dbReference type="Proteomes" id="UP000018208">
    <property type="component" value="Unassembled WGS sequence"/>
</dbReference>
<proteinExistence type="predicted"/>
<reference evidence="1 2" key="1">
    <citation type="journal article" date="2014" name="PLoS Genet.">
        <title>The Genome of Spironucleus salmonicida Highlights a Fish Pathogen Adapted to Fluctuating Environments.</title>
        <authorList>
            <person name="Xu F."/>
            <person name="Jerlstrom-Hultqvist J."/>
            <person name="Einarsson E."/>
            <person name="Astvaldsson A."/>
            <person name="Svard S.G."/>
            <person name="Andersson J.O."/>
        </authorList>
    </citation>
    <scope>NUCLEOTIDE SEQUENCE</scope>
    <source>
        <strain evidence="2">ATCC 50377</strain>
    </source>
</reference>
<dbReference type="VEuPathDB" id="GiardiaDB:SS50377_23837"/>
<dbReference type="AlphaFoldDB" id="V6LTM5"/>
<sequence>MYLVVQMDLLDSEQGFLGAVRYVRAEGSTADPFVLRGREAISAIPRLQAVYDVRAAQERLDVGVGLDRLLASGDCEPALRTQDDAVDYRRRPGAARANSVGCFPVQMDPDHLTLHKLYHEAVPGSQYTEIGEATTLLESVTEDALLSLQPQFGLKLADAVLVALCAIKELRKLQRGFLRGEVGIIGQSRTLNRMTSGH</sequence>
<dbReference type="EMBL" id="AUWU02000004">
    <property type="protein sequence ID" value="KAH0573902.1"/>
    <property type="molecule type" value="Genomic_DNA"/>
</dbReference>
<protein>
    <submittedName>
        <fullName evidence="1">Uncharacterized protein</fullName>
    </submittedName>
</protein>
<dbReference type="EMBL" id="KI546126">
    <property type="protein sequence ID" value="EST44139.1"/>
    <property type="molecule type" value="Genomic_DNA"/>
</dbReference>